<evidence type="ECO:0000313" key="2">
    <source>
        <dbReference type="Proteomes" id="UP001601442"/>
    </source>
</evidence>
<evidence type="ECO:0000313" key="1">
    <source>
        <dbReference type="EMBL" id="MFF0498473.1"/>
    </source>
</evidence>
<accession>A0ABW6P5P8</accession>
<dbReference type="Proteomes" id="UP001601442">
    <property type="component" value="Unassembled WGS sequence"/>
</dbReference>
<sequence length="50" mass="5705">MSDQVWRDILYTIGFDDEEVDEIEKVGAGYEGGVQTLIWAAIDRQVWGTE</sequence>
<gene>
    <name evidence="1" type="ORF">ACFYU5_18855</name>
</gene>
<comment type="caution">
    <text evidence="1">The sequence shown here is derived from an EMBL/GenBank/DDBJ whole genome shotgun (WGS) entry which is preliminary data.</text>
</comment>
<keyword evidence="2" id="KW-1185">Reference proteome</keyword>
<protein>
    <submittedName>
        <fullName evidence="1">Uncharacterized protein</fullName>
    </submittedName>
</protein>
<organism evidence="1 2">
    <name type="scientific">Nocardia aobensis</name>
    <dbReference type="NCBI Taxonomy" id="257277"/>
    <lineage>
        <taxon>Bacteria</taxon>
        <taxon>Bacillati</taxon>
        <taxon>Actinomycetota</taxon>
        <taxon>Actinomycetes</taxon>
        <taxon>Mycobacteriales</taxon>
        <taxon>Nocardiaceae</taxon>
        <taxon>Nocardia</taxon>
    </lineage>
</organism>
<dbReference type="EMBL" id="JBIAMT010000003">
    <property type="protein sequence ID" value="MFF0498473.1"/>
    <property type="molecule type" value="Genomic_DNA"/>
</dbReference>
<dbReference type="RefSeq" id="WP_387395919.1">
    <property type="nucleotide sequence ID" value="NZ_JBIAMT010000003.1"/>
</dbReference>
<reference evidence="1 2" key="1">
    <citation type="submission" date="2024-10" db="EMBL/GenBank/DDBJ databases">
        <title>The Natural Products Discovery Center: Release of the First 8490 Sequenced Strains for Exploring Actinobacteria Biosynthetic Diversity.</title>
        <authorList>
            <person name="Kalkreuter E."/>
            <person name="Kautsar S.A."/>
            <person name="Yang D."/>
            <person name="Bader C.D."/>
            <person name="Teijaro C.N."/>
            <person name="Fluegel L."/>
            <person name="Davis C.M."/>
            <person name="Simpson J.R."/>
            <person name="Lauterbach L."/>
            <person name="Steele A.D."/>
            <person name="Gui C."/>
            <person name="Meng S."/>
            <person name="Li G."/>
            <person name="Viehrig K."/>
            <person name="Ye F."/>
            <person name="Su P."/>
            <person name="Kiefer A.F."/>
            <person name="Nichols A."/>
            <person name="Cepeda A.J."/>
            <person name="Yan W."/>
            <person name="Fan B."/>
            <person name="Jiang Y."/>
            <person name="Adhikari A."/>
            <person name="Zheng C.-J."/>
            <person name="Schuster L."/>
            <person name="Cowan T.M."/>
            <person name="Smanski M.J."/>
            <person name="Chevrette M.G."/>
            <person name="De Carvalho L.P.S."/>
            <person name="Shen B."/>
        </authorList>
    </citation>
    <scope>NUCLEOTIDE SEQUENCE [LARGE SCALE GENOMIC DNA]</scope>
    <source>
        <strain evidence="1 2">NPDC004119</strain>
    </source>
</reference>
<name>A0ABW6P5P8_9NOCA</name>
<proteinExistence type="predicted"/>